<gene>
    <name evidence="1" type="ORF">A2626_01235</name>
</gene>
<name>A0A1G2E0R2_9BACT</name>
<proteinExistence type="predicted"/>
<accession>A0A1G2E0R2</accession>
<dbReference type="EMBL" id="MHLZ01000032">
    <property type="protein sequence ID" value="OGZ19446.1"/>
    <property type="molecule type" value="Genomic_DNA"/>
</dbReference>
<evidence type="ECO:0000313" key="1">
    <source>
        <dbReference type="EMBL" id="OGZ19446.1"/>
    </source>
</evidence>
<dbReference type="Proteomes" id="UP000177360">
    <property type="component" value="Unassembled WGS sequence"/>
</dbReference>
<protein>
    <recommendedName>
        <fullName evidence="3">PEGA domain-containing protein</fullName>
    </recommendedName>
</protein>
<dbReference type="SUPFAM" id="SSF82171">
    <property type="entry name" value="DPP6 N-terminal domain-like"/>
    <property type="match status" value="1"/>
</dbReference>
<evidence type="ECO:0008006" key="3">
    <source>
        <dbReference type="Google" id="ProtNLM"/>
    </source>
</evidence>
<comment type="caution">
    <text evidence="1">The sequence shown here is derived from an EMBL/GenBank/DDBJ whole genome shotgun (WGS) entry which is preliminary data.</text>
</comment>
<dbReference type="AlphaFoldDB" id="A0A1G2E0R2"/>
<evidence type="ECO:0000313" key="2">
    <source>
        <dbReference type="Proteomes" id="UP000177360"/>
    </source>
</evidence>
<reference evidence="1 2" key="1">
    <citation type="journal article" date="2016" name="Nat. Commun.">
        <title>Thousands of microbial genomes shed light on interconnected biogeochemical processes in an aquifer system.</title>
        <authorList>
            <person name="Anantharaman K."/>
            <person name="Brown C.T."/>
            <person name="Hug L.A."/>
            <person name="Sharon I."/>
            <person name="Castelle C.J."/>
            <person name="Probst A.J."/>
            <person name="Thomas B.C."/>
            <person name="Singh A."/>
            <person name="Wilkins M.J."/>
            <person name="Karaoz U."/>
            <person name="Brodie E.L."/>
            <person name="Williams K.H."/>
            <person name="Hubbard S.S."/>
            <person name="Banfield J.F."/>
        </authorList>
    </citation>
    <scope>NUCLEOTIDE SEQUENCE [LARGE SCALE GENOMIC DNA]</scope>
</reference>
<sequence>MTKKRRNIVFGIIAVLFVLTAVGAVFYSLGWRFDLETKKPIQPGMFYFKALPKNCETTITPIDNSGNAKGNAIIKKTDFFSGSVIFENLKPQKYKIQIKKDGYISWEKILEIKEKEATEAKNIYLIPQDPIFTAVSQNTENFYFSPDNKKIIIKEINTAPSDGWQASRPVPRSFGEGGSLDEGWALKLFEPEKNIKSFLIKEADISKSGAELKEIIFSPDSKKIIIKAITRENIEYYFLDLDKSPNNLTLLDFIDSSASEIYFIPENLQKLLVLSSSPEESGGNKKIISRADLTEKKLSPPLIKNIIACQPSKSNIYCMDSQGFLIKSDFSFEQIDKMNLIPYPVEENKKYAVFTYSSKIGIWEENSLYLLDQKTGIFQKISDSAENVEFSPDNKKLVFSDGYEIKILFLEKTDDRPERKAGEQIFITRYSSKIKNIFWYTDHYLIFNSRDKIKIAEIDDRDKINITELSPDISSVNGELVESKSLEIFWSQSQKKLFLLSENAFYISEKLIP</sequence>
<organism evidence="1 2">
    <name type="scientific">Candidatus Nealsonbacteria bacterium RIFCSPHIGHO2_01_FULL_38_55</name>
    <dbReference type="NCBI Taxonomy" id="1801664"/>
    <lineage>
        <taxon>Bacteria</taxon>
        <taxon>Candidatus Nealsoniibacteriota</taxon>
    </lineage>
</organism>